<dbReference type="GO" id="GO:0002161">
    <property type="term" value="F:aminoacyl-tRNA deacylase activity"/>
    <property type="evidence" value="ECO:0007669"/>
    <property type="project" value="InterPro"/>
</dbReference>
<evidence type="ECO:0000313" key="1">
    <source>
        <dbReference type="EMBL" id="KAK9825071.1"/>
    </source>
</evidence>
<accession>A0AAW1QU76</accession>
<keyword evidence="2" id="KW-1185">Reference proteome</keyword>
<evidence type="ECO:0000313" key="2">
    <source>
        <dbReference type="Proteomes" id="UP001438707"/>
    </source>
</evidence>
<dbReference type="Gene3D" id="3.90.960.10">
    <property type="entry name" value="YbaK/aminoacyl-tRNA synthetase-associated domain"/>
    <property type="match status" value="1"/>
</dbReference>
<gene>
    <name evidence="1" type="ORF">WJX74_006099</name>
</gene>
<reference evidence="1 2" key="1">
    <citation type="journal article" date="2024" name="Nat. Commun.">
        <title>Phylogenomics reveals the evolutionary origins of lichenization in chlorophyte algae.</title>
        <authorList>
            <person name="Puginier C."/>
            <person name="Libourel C."/>
            <person name="Otte J."/>
            <person name="Skaloud P."/>
            <person name="Haon M."/>
            <person name="Grisel S."/>
            <person name="Petersen M."/>
            <person name="Berrin J.G."/>
            <person name="Delaux P.M."/>
            <person name="Dal Grande F."/>
            <person name="Keller J."/>
        </authorList>
    </citation>
    <scope>NUCLEOTIDE SEQUENCE [LARGE SCALE GENOMIC DNA]</scope>
    <source>
        <strain evidence="1 2">SAG 2145</strain>
    </source>
</reference>
<proteinExistence type="predicted"/>
<organism evidence="1 2">
    <name type="scientific">Apatococcus lobatus</name>
    <dbReference type="NCBI Taxonomy" id="904363"/>
    <lineage>
        <taxon>Eukaryota</taxon>
        <taxon>Viridiplantae</taxon>
        <taxon>Chlorophyta</taxon>
        <taxon>core chlorophytes</taxon>
        <taxon>Trebouxiophyceae</taxon>
        <taxon>Chlorellales</taxon>
        <taxon>Chlorellaceae</taxon>
        <taxon>Apatococcus</taxon>
    </lineage>
</organism>
<evidence type="ECO:0008006" key="3">
    <source>
        <dbReference type="Google" id="ProtNLM"/>
    </source>
</evidence>
<dbReference type="PANTHER" id="PTHR30411:SF4">
    <property type="entry name" value="YBAK_AMINOACYL-TRNA SYNTHETASE-ASSOCIATED DOMAIN-CONTAINING PROTEIN"/>
    <property type="match status" value="1"/>
</dbReference>
<dbReference type="PANTHER" id="PTHR30411">
    <property type="entry name" value="CYTOPLASMIC PROTEIN"/>
    <property type="match status" value="1"/>
</dbReference>
<dbReference type="CDD" id="cd04332">
    <property type="entry name" value="YbaK_like"/>
    <property type="match status" value="1"/>
</dbReference>
<protein>
    <recommendedName>
        <fullName evidence="3">YbaK/aminoacyl-tRNA synthetase-associated domain-containing protein</fullName>
    </recommendedName>
</protein>
<comment type="caution">
    <text evidence="1">The sequence shown here is derived from an EMBL/GenBank/DDBJ whole genome shotgun (WGS) entry which is preliminary data.</text>
</comment>
<dbReference type="InterPro" id="IPR036754">
    <property type="entry name" value="YbaK/aa-tRNA-synt-asso_dom_sf"/>
</dbReference>
<sequence>MQRLDLVRERQELILQRLSELIQRVLQAEASQVQPPSSKAEPAAISAEASDVPHAEASELQHRLRCELKSRGVTSFRFKRVPSDYYDRPLEGRQQMLAASSIEQLCKSIVLENVLHEPNPLTCTAACHSKHFLVLVQYAAKLHTEKLKRCLVKLSEGTLRAKHVNLRLAPEATSGQLTGFGHNAVTPVGMRTPLPIIMSHHIQNLQPGWFWMGGGEVDLKLGLPTAAFISAYQPLVLDFLGSRMGRKDDLPLCLACRRFL</sequence>
<dbReference type="SUPFAM" id="SSF55826">
    <property type="entry name" value="YbaK/ProRS associated domain"/>
    <property type="match status" value="1"/>
</dbReference>
<dbReference type="Proteomes" id="UP001438707">
    <property type="component" value="Unassembled WGS sequence"/>
</dbReference>
<dbReference type="EMBL" id="JALJOS010000026">
    <property type="protein sequence ID" value="KAK9825071.1"/>
    <property type="molecule type" value="Genomic_DNA"/>
</dbReference>
<dbReference type="AlphaFoldDB" id="A0AAW1QU76"/>
<name>A0AAW1QU76_9CHLO</name>